<protein>
    <recommendedName>
        <fullName evidence="7">Alcohol dehydrogenase-like C-terminal domain-containing protein</fullName>
    </recommendedName>
</protein>
<dbReference type="PANTHER" id="PTHR43981">
    <property type="entry name" value="ENOYL-[ACYL-CARRIER-PROTEIN] REDUCTASE, MITOCHONDRIAL"/>
    <property type="match status" value="1"/>
</dbReference>
<name>A0A9P6LAM8_9AGAM</name>
<keyword evidence="6" id="KW-0496">Mitochondrion</keyword>
<keyword evidence="5" id="KW-0560">Oxidoreductase</keyword>
<comment type="subcellular location">
    <subcellularLocation>
        <location evidence="1">Mitochondrion</location>
    </subcellularLocation>
</comment>
<dbReference type="InterPro" id="IPR036291">
    <property type="entry name" value="NAD(P)-bd_dom_sf"/>
</dbReference>
<dbReference type="SUPFAM" id="SSF51735">
    <property type="entry name" value="NAD(P)-binding Rossmann-fold domains"/>
    <property type="match status" value="1"/>
</dbReference>
<evidence type="ECO:0000256" key="5">
    <source>
        <dbReference type="ARBA" id="ARBA00023002"/>
    </source>
</evidence>
<dbReference type="OrthoDB" id="7482721at2759"/>
<evidence type="ECO:0000256" key="2">
    <source>
        <dbReference type="ARBA" id="ARBA00010371"/>
    </source>
</evidence>
<dbReference type="PANTHER" id="PTHR43981:SF2">
    <property type="entry name" value="ENOYL-[ACYL-CARRIER-PROTEIN] REDUCTASE, MITOCHONDRIAL"/>
    <property type="match status" value="1"/>
</dbReference>
<dbReference type="InterPro" id="IPR013149">
    <property type="entry name" value="ADH-like_C"/>
</dbReference>
<dbReference type="GO" id="GO:0006631">
    <property type="term" value="P:fatty acid metabolic process"/>
    <property type="evidence" value="ECO:0007669"/>
    <property type="project" value="TreeGrafter"/>
</dbReference>
<evidence type="ECO:0000256" key="4">
    <source>
        <dbReference type="ARBA" id="ARBA00022946"/>
    </source>
</evidence>
<evidence type="ECO:0000313" key="8">
    <source>
        <dbReference type="EMBL" id="KAF9790954.1"/>
    </source>
</evidence>
<dbReference type="AlphaFoldDB" id="A0A9P6LAM8"/>
<dbReference type="SUPFAM" id="SSF50129">
    <property type="entry name" value="GroES-like"/>
    <property type="match status" value="1"/>
</dbReference>
<proteinExistence type="inferred from homology"/>
<dbReference type="EMBL" id="WIUZ02000002">
    <property type="protein sequence ID" value="KAF9790954.1"/>
    <property type="molecule type" value="Genomic_DNA"/>
</dbReference>
<comment type="similarity">
    <text evidence="2">Belongs to the zinc-containing alcohol dehydrogenase family. Quinone oxidoreductase subfamily.</text>
</comment>
<dbReference type="CDD" id="cd08290">
    <property type="entry name" value="ETR"/>
    <property type="match status" value="1"/>
</dbReference>
<dbReference type="InterPro" id="IPR011032">
    <property type="entry name" value="GroES-like_sf"/>
</dbReference>
<evidence type="ECO:0000313" key="9">
    <source>
        <dbReference type="Proteomes" id="UP000736335"/>
    </source>
</evidence>
<evidence type="ECO:0000256" key="3">
    <source>
        <dbReference type="ARBA" id="ARBA00022857"/>
    </source>
</evidence>
<gene>
    <name evidence="8" type="ORF">BJ322DRAFT_999551</name>
</gene>
<reference evidence="8" key="2">
    <citation type="submission" date="2020-11" db="EMBL/GenBank/DDBJ databases">
        <authorList>
            <consortium name="DOE Joint Genome Institute"/>
            <person name="Kuo A."/>
            <person name="Miyauchi S."/>
            <person name="Kiss E."/>
            <person name="Drula E."/>
            <person name="Kohler A."/>
            <person name="Sanchez-Garcia M."/>
            <person name="Andreopoulos B."/>
            <person name="Barry K.W."/>
            <person name="Bonito G."/>
            <person name="Buee M."/>
            <person name="Carver A."/>
            <person name="Chen C."/>
            <person name="Cichocki N."/>
            <person name="Clum A."/>
            <person name="Culley D."/>
            <person name="Crous P.W."/>
            <person name="Fauchery L."/>
            <person name="Girlanda M."/>
            <person name="Hayes R."/>
            <person name="Keri Z."/>
            <person name="Labutti K."/>
            <person name="Lipzen A."/>
            <person name="Lombard V."/>
            <person name="Magnuson J."/>
            <person name="Maillard F."/>
            <person name="Morin E."/>
            <person name="Murat C."/>
            <person name="Nolan M."/>
            <person name="Ohm R."/>
            <person name="Pangilinan J."/>
            <person name="Pereira M."/>
            <person name="Perotto S."/>
            <person name="Peter M."/>
            <person name="Riley R."/>
            <person name="Sitrit Y."/>
            <person name="Stielow B."/>
            <person name="Szollosi G."/>
            <person name="Zifcakova L."/>
            <person name="Stursova M."/>
            <person name="Spatafora J.W."/>
            <person name="Tedersoo L."/>
            <person name="Vaario L.-M."/>
            <person name="Yamada A."/>
            <person name="Yan M."/>
            <person name="Wang P."/>
            <person name="Xu J."/>
            <person name="Bruns T."/>
            <person name="Baldrian P."/>
            <person name="Vilgalys R."/>
            <person name="Henrissat B."/>
            <person name="Grigoriev I.V."/>
            <person name="Hibbett D."/>
            <person name="Nagy L.G."/>
            <person name="Martin F.M."/>
        </authorList>
    </citation>
    <scope>NUCLEOTIDE SEQUENCE</scope>
    <source>
        <strain evidence="8">UH-Tt-Lm1</strain>
    </source>
</reference>
<dbReference type="GO" id="GO:0016491">
    <property type="term" value="F:oxidoreductase activity"/>
    <property type="evidence" value="ECO:0007669"/>
    <property type="project" value="UniProtKB-KW"/>
</dbReference>
<evidence type="ECO:0000259" key="7">
    <source>
        <dbReference type="Pfam" id="PF00107"/>
    </source>
</evidence>
<feature type="domain" description="Alcohol dehydrogenase-like C-terminal" evidence="7">
    <location>
        <begin position="112"/>
        <end position="215"/>
    </location>
</feature>
<keyword evidence="3" id="KW-0521">NADP</keyword>
<dbReference type="Pfam" id="PF00107">
    <property type="entry name" value="ADH_zinc_N"/>
    <property type="match status" value="1"/>
</dbReference>
<dbReference type="Proteomes" id="UP000736335">
    <property type="component" value="Unassembled WGS sequence"/>
</dbReference>
<organism evidence="8 9">
    <name type="scientific">Thelephora terrestris</name>
    <dbReference type="NCBI Taxonomy" id="56493"/>
    <lineage>
        <taxon>Eukaryota</taxon>
        <taxon>Fungi</taxon>
        <taxon>Dikarya</taxon>
        <taxon>Basidiomycota</taxon>
        <taxon>Agaricomycotina</taxon>
        <taxon>Agaricomycetes</taxon>
        <taxon>Thelephorales</taxon>
        <taxon>Thelephoraceae</taxon>
        <taxon>Thelephora</taxon>
    </lineage>
</organism>
<keyword evidence="9" id="KW-1185">Reference proteome</keyword>
<dbReference type="InterPro" id="IPR051034">
    <property type="entry name" value="Mito_Enoyl-ACP_Reductase"/>
</dbReference>
<dbReference type="GO" id="GO:0005739">
    <property type="term" value="C:mitochondrion"/>
    <property type="evidence" value="ECO:0007669"/>
    <property type="project" value="UniProtKB-SubCell"/>
</dbReference>
<keyword evidence="4" id="KW-0809">Transit peptide</keyword>
<comment type="caution">
    <text evidence="8">The sequence shown here is derived from an EMBL/GenBank/DDBJ whole genome shotgun (WGS) entry which is preliminary data.</text>
</comment>
<reference evidence="8" key="1">
    <citation type="journal article" date="2020" name="Nat. Commun.">
        <title>Large-scale genome sequencing of mycorrhizal fungi provides insights into the early evolution of symbiotic traits.</title>
        <authorList>
            <person name="Miyauchi S."/>
            <person name="Kiss E."/>
            <person name="Kuo A."/>
            <person name="Drula E."/>
            <person name="Kohler A."/>
            <person name="Sanchez-Garcia M."/>
            <person name="Morin E."/>
            <person name="Andreopoulos B."/>
            <person name="Barry K.W."/>
            <person name="Bonito G."/>
            <person name="Buee M."/>
            <person name="Carver A."/>
            <person name="Chen C."/>
            <person name="Cichocki N."/>
            <person name="Clum A."/>
            <person name="Culley D."/>
            <person name="Crous P.W."/>
            <person name="Fauchery L."/>
            <person name="Girlanda M."/>
            <person name="Hayes R.D."/>
            <person name="Keri Z."/>
            <person name="LaButti K."/>
            <person name="Lipzen A."/>
            <person name="Lombard V."/>
            <person name="Magnuson J."/>
            <person name="Maillard F."/>
            <person name="Murat C."/>
            <person name="Nolan M."/>
            <person name="Ohm R.A."/>
            <person name="Pangilinan J."/>
            <person name="Pereira M.F."/>
            <person name="Perotto S."/>
            <person name="Peter M."/>
            <person name="Pfister S."/>
            <person name="Riley R."/>
            <person name="Sitrit Y."/>
            <person name="Stielow J.B."/>
            <person name="Szollosi G."/>
            <person name="Zifcakova L."/>
            <person name="Stursova M."/>
            <person name="Spatafora J.W."/>
            <person name="Tedersoo L."/>
            <person name="Vaario L.M."/>
            <person name="Yamada A."/>
            <person name="Yan M."/>
            <person name="Wang P."/>
            <person name="Xu J."/>
            <person name="Bruns T."/>
            <person name="Baldrian P."/>
            <person name="Vilgalys R."/>
            <person name="Dunand C."/>
            <person name="Henrissat B."/>
            <person name="Grigoriev I.V."/>
            <person name="Hibbett D."/>
            <person name="Nagy L.G."/>
            <person name="Martin F.M."/>
        </authorList>
    </citation>
    <scope>NUCLEOTIDE SEQUENCE</scope>
    <source>
        <strain evidence="8">UH-Tt-Lm1</strain>
    </source>
</reference>
<evidence type="ECO:0000256" key="1">
    <source>
        <dbReference type="ARBA" id="ARBA00004173"/>
    </source>
</evidence>
<accession>A0A9P6LAM8</accession>
<sequence>MSAGESGHCIPRNKGLGEVTGMGKAMKDLKKGDWVVFGKKQSGTWSSGQILEEKDMIKVDRESGPVNCQTTKVSSFTVYNMLFDFVDLQPGDWIVQNSTNSAVGQAVIMLTTSPTFKRISRVSESLGATHVMTYNDLEDKTISEQVKELTGGKDIQLLLNCVGGKATTQMLCLAGKNAHFVTYGAMAEEALSFPPSVFNFNNITAQGFWQMEWFKQKSQQESTQIIRELVKYMATGKFKELNHEIVKINGKISDQEATTIIRDAVSKVAH</sequence>
<dbReference type="Gene3D" id="3.90.180.10">
    <property type="entry name" value="Medium-chain alcohol dehydrogenases, catalytic domain"/>
    <property type="match status" value="1"/>
</dbReference>
<dbReference type="Gene3D" id="3.40.50.720">
    <property type="entry name" value="NAD(P)-binding Rossmann-like Domain"/>
    <property type="match status" value="1"/>
</dbReference>
<evidence type="ECO:0000256" key="6">
    <source>
        <dbReference type="ARBA" id="ARBA00023128"/>
    </source>
</evidence>